<name>A0A165FFZ2_9BASI</name>
<dbReference type="InParanoid" id="A0A165FFZ2"/>
<dbReference type="InterPro" id="IPR029063">
    <property type="entry name" value="SAM-dependent_MTases_sf"/>
</dbReference>
<dbReference type="PANTHER" id="PTHR43591:SF24">
    <property type="entry name" value="2-METHOXY-6-POLYPRENYL-1,4-BENZOQUINOL METHYLASE, MITOCHONDRIAL"/>
    <property type="match status" value="1"/>
</dbReference>
<evidence type="ECO:0000256" key="1">
    <source>
        <dbReference type="SAM" id="MobiDB-lite"/>
    </source>
</evidence>
<dbReference type="Proteomes" id="UP000076842">
    <property type="component" value="Unassembled WGS sequence"/>
</dbReference>
<dbReference type="GO" id="GO:0032259">
    <property type="term" value="P:methylation"/>
    <property type="evidence" value="ECO:0007669"/>
    <property type="project" value="UniProtKB-KW"/>
</dbReference>
<feature type="region of interest" description="Disordered" evidence="1">
    <location>
        <begin position="1"/>
        <end position="73"/>
    </location>
</feature>
<feature type="compositionally biased region" description="Pro residues" evidence="1">
    <location>
        <begin position="46"/>
        <end position="57"/>
    </location>
</feature>
<protein>
    <submittedName>
        <fullName evidence="2">S-adenosyl-L-methionine-dependent methyltransferase</fullName>
    </submittedName>
</protein>
<dbReference type="Pfam" id="PF13489">
    <property type="entry name" value="Methyltransf_23"/>
    <property type="match status" value="1"/>
</dbReference>
<dbReference type="OrthoDB" id="506498at2759"/>
<keyword evidence="2" id="KW-0489">Methyltransferase</keyword>
<reference evidence="2 3" key="1">
    <citation type="journal article" date="2016" name="Mol. Biol. Evol.">
        <title>Comparative Genomics of Early-Diverging Mushroom-Forming Fungi Provides Insights into the Origins of Lignocellulose Decay Capabilities.</title>
        <authorList>
            <person name="Nagy L.G."/>
            <person name="Riley R."/>
            <person name="Tritt A."/>
            <person name="Adam C."/>
            <person name="Daum C."/>
            <person name="Floudas D."/>
            <person name="Sun H."/>
            <person name="Yadav J.S."/>
            <person name="Pangilinan J."/>
            <person name="Larsson K.H."/>
            <person name="Matsuura K."/>
            <person name="Barry K."/>
            <person name="Labutti K."/>
            <person name="Kuo R."/>
            <person name="Ohm R.A."/>
            <person name="Bhattacharya S.S."/>
            <person name="Shirouzu T."/>
            <person name="Yoshinaga Y."/>
            <person name="Martin F.M."/>
            <person name="Grigoriev I.V."/>
            <person name="Hibbett D.S."/>
        </authorList>
    </citation>
    <scope>NUCLEOTIDE SEQUENCE [LARGE SCALE GENOMIC DNA]</scope>
    <source>
        <strain evidence="2 3">HHB12733</strain>
    </source>
</reference>
<dbReference type="CDD" id="cd02440">
    <property type="entry name" value="AdoMet_MTases"/>
    <property type="match status" value="1"/>
</dbReference>
<evidence type="ECO:0000313" key="2">
    <source>
        <dbReference type="EMBL" id="KZT56691.1"/>
    </source>
</evidence>
<evidence type="ECO:0000313" key="3">
    <source>
        <dbReference type="Proteomes" id="UP000076842"/>
    </source>
</evidence>
<keyword evidence="2" id="KW-0808">Transferase</keyword>
<dbReference type="GO" id="GO:0008168">
    <property type="term" value="F:methyltransferase activity"/>
    <property type="evidence" value="ECO:0007669"/>
    <property type="project" value="UniProtKB-KW"/>
</dbReference>
<organism evidence="2 3">
    <name type="scientific">Calocera cornea HHB12733</name>
    <dbReference type="NCBI Taxonomy" id="1353952"/>
    <lineage>
        <taxon>Eukaryota</taxon>
        <taxon>Fungi</taxon>
        <taxon>Dikarya</taxon>
        <taxon>Basidiomycota</taxon>
        <taxon>Agaricomycotina</taxon>
        <taxon>Dacrymycetes</taxon>
        <taxon>Dacrymycetales</taxon>
        <taxon>Dacrymycetaceae</taxon>
        <taxon>Calocera</taxon>
    </lineage>
</organism>
<feature type="compositionally biased region" description="Polar residues" evidence="1">
    <location>
        <begin position="61"/>
        <end position="73"/>
    </location>
</feature>
<dbReference type="EMBL" id="KV423974">
    <property type="protein sequence ID" value="KZT56691.1"/>
    <property type="molecule type" value="Genomic_DNA"/>
</dbReference>
<dbReference type="AlphaFoldDB" id="A0A165FFZ2"/>
<dbReference type="Gene3D" id="3.40.50.150">
    <property type="entry name" value="Vaccinia Virus protein VP39"/>
    <property type="match status" value="1"/>
</dbReference>
<gene>
    <name evidence="2" type="ORF">CALCODRAFT_435430</name>
</gene>
<keyword evidence="3" id="KW-1185">Reference proteome</keyword>
<proteinExistence type="predicted"/>
<dbReference type="STRING" id="1353952.A0A165FFZ2"/>
<accession>A0A165FFZ2</accession>
<dbReference type="SUPFAM" id="SSF53335">
    <property type="entry name" value="S-adenosyl-L-methionine-dependent methyltransferases"/>
    <property type="match status" value="1"/>
</dbReference>
<dbReference type="PANTHER" id="PTHR43591">
    <property type="entry name" value="METHYLTRANSFERASE"/>
    <property type="match status" value="1"/>
</dbReference>
<sequence length="330" mass="36532">MSSRLSGSPRLLQHGSPSPVHPSNRRLYPANRHQPGEVSLRNGLRPPCPSSPLPPRPLLTLHQSGADQTESQRLNAQHNGIKAYWGGNNAGAKWPEKPAKILEIGMGSGVWAMEVAEQFSGAEVIGVDLAEPNMERKPPNFIFQRLNVATDAWPFAPDTFDIVHCRFVCIHIPNFQNLLEKAIEATAPGGIIMFEDPDLTFKSDGQPVPARAALLFALMHGYGKWNGVDTNTGPMLAPIIRASKKFSEIHESIIPAPMGDWTEDKTLHAIGLGMRAGLVDAARGTPDPRFFQFGMTREIGEGMCQEVMKNENRLYFDIHFVWARKRRATM</sequence>